<name>A0A1G7R3U8_9ACTN</name>
<proteinExistence type="predicted"/>
<dbReference type="InterPro" id="IPR001387">
    <property type="entry name" value="Cro/C1-type_HTH"/>
</dbReference>
<protein>
    <submittedName>
        <fullName evidence="3">Helix-turn-helix domain-containing protein</fullName>
    </submittedName>
</protein>
<feature type="domain" description="HTH cro/C1-type" evidence="2">
    <location>
        <begin position="24"/>
        <end position="63"/>
    </location>
</feature>
<dbReference type="Gene3D" id="1.10.260.40">
    <property type="entry name" value="lambda repressor-like DNA-binding domains"/>
    <property type="match status" value="1"/>
</dbReference>
<dbReference type="GO" id="GO:0003677">
    <property type="term" value="F:DNA binding"/>
    <property type="evidence" value="ECO:0007669"/>
    <property type="project" value="InterPro"/>
</dbReference>
<evidence type="ECO:0000313" key="3">
    <source>
        <dbReference type="EMBL" id="SDG05384.1"/>
    </source>
</evidence>
<evidence type="ECO:0000259" key="2">
    <source>
        <dbReference type="PROSITE" id="PS50943"/>
    </source>
</evidence>
<keyword evidence="4" id="KW-1185">Reference proteome</keyword>
<dbReference type="SMART" id="SM00530">
    <property type="entry name" value="HTH_XRE"/>
    <property type="match status" value="1"/>
</dbReference>
<dbReference type="Proteomes" id="UP000198923">
    <property type="component" value="Unassembled WGS sequence"/>
</dbReference>
<dbReference type="EMBL" id="FNCN01000001">
    <property type="protein sequence ID" value="SDG05384.1"/>
    <property type="molecule type" value="Genomic_DNA"/>
</dbReference>
<organism evidence="3 4">
    <name type="scientific">Sinosporangium album</name>
    <dbReference type="NCBI Taxonomy" id="504805"/>
    <lineage>
        <taxon>Bacteria</taxon>
        <taxon>Bacillati</taxon>
        <taxon>Actinomycetota</taxon>
        <taxon>Actinomycetes</taxon>
        <taxon>Streptosporangiales</taxon>
        <taxon>Streptosporangiaceae</taxon>
        <taxon>Sinosporangium</taxon>
    </lineage>
</organism>
<dbReference type="AlphaFoldDB" id="A0A1G7R3U8"/>
<evidence type="ECO:0000313" key="4">
    <source>
        <dbReference type="Proteomes" id="UP000198923"/>
    </source>
</evidence>
<sequence>MMHVMATSSSSSAQAARERLGTRLRDLRTGAGLSGVEFARRAGWSASAVVSQVEKGRRTITADHVRLWCSLTSASPELTAELLAEQANMAGIWLSLREQAGGLGLNARQKLTIGDAMSRVTLVRTYQTKVIPGLLQTPGYMEQVLRGVRSDRRVEPDDVAEALAERLGRQRNLRRHGAQFIFLLEETVLRFRQFGPDVHREQLLHLLEAIRLPTVFLAVIPMDADRRGVRPRESFDISTFPDREHVQVELLSGLLTLTHPDELAMYRQAWDALMSRAVYGDGVRGLIGRALEALEGRRFGGGDGEAPHVAVAFEDQHAPARHREVGGRDQPVVPGSDDDHVIAHGGVLSR</sequence>
<dbReference type="STRING" id="504805.SAMN05421505_101237"/>
<dbReference type="Pfam" id="PF13560">
    <property type="entry name" value="HTH_31"/>
    <property type="match status" value="1"/>
</dbReference>
<dbReference type="OrthoDB" id="4966777at2"/>
<dbReference type="CDD" id="cd00093">
    <property type="entry name" value="HTH_XRE"/>
    <property type="match status" value="1"/>
</dbReference>
<gene>
    <name evidence="3" type="ORF">SAMN05421505_101237</name>
</gene>
<dbReference type="PROSITE" id="PS50943">
    <property type="entry name" value="HTH_CROC1"/>
    <property type="match status" value="1"/>
</dbReference>
<reference evidence="3 4" key="1">
    <citation type="submission" date="2016-10" db="EMBL/GenBank/DDBJ databases">
        <authorList>
            <person name="de Groot N.N."/>
        </authorList>
    </citation>
    <scope>NUCLEOTIDE SEQUENCE [LARGE SCALE GENOMIC DNA]</scope>
    <source>
        <strain evidence="3 4">CPCC 201354</strain>
    </source>
</reference>
<dbReference type="InterPro" id="IPR043917">
    <property type="entry name" value="DUF5753"/>
</dbReference>
<dbReference type="SUPFAM" id="SSF47413">
    <property type="entry name" value="lambda repressor-like DNA-binding domains"/>
    <property type="match status" value="1"/>
</dbReference>
<evidence type="ECO:0000256" key="1">
    <source>
        <dbReference type="SAM" id="MobiDB-lite"/>
    </source>
</evidence>
<feature type="region of interest" description="Disordered" evidence="1">
    <location>
        <begin position="321"/>
        <end position="350"/>
    </location>
</feature>
<dbReference type="Pfam" id="PF19054">
    <property type="entry name" value="DUF5753"/>
    <property type="match status" value="1"/>
</dbReference>
<dbReference type="InterPro" id="IPR010982">
    <property type="entry name" value="Lambda_DNA-bd_dom_sf"/>
</dbReference>
<accession>A0A1G7R3U8</accession>